<keyword evidence="4" id="KW-1185">Reference proteome</keyword>
<dbReference type="KEGG" id="soy:115877253"/>
<evidence type="ECO:0000313" key="4">
    <source>
        <dbReference type="Proteomes" id="UP000504635"/>
    </source>
</evidence>
<dbReference type="PANTHER" id="PTHR11505">
    <property type="entry name" value="L1 TRANSPOSABLE ELEMENT-RELATED"/>
    <property type="match status" value="1"/>
</dbReference>
<reference evidence="5" key="1">
    <citation type="submission" date="2025-08" db="UniProtKB">
        <authorList>
            <consortium name="RefSeq"/>
        </authorList>
    </citation>
    <scope>IDENTIFICATION</scope>
    <source>
        <tissue evidence="5">Gonads</tissue>
    </source>
</reference>
<feature type="region of interest" description="Disordered" evidence="2">
    <location>
        <begin position="1"/>
        <end position="44"/>
    </location>
</feature>
<dbReference type="Pfam" id="PF25298">
    <property type="entry name" value="Baculo_FP_2nd"/>
    <property type="match status" value="1"/>
</dbReference>
<proteinExistence type="predicted"/>
<evidence type="ECO:0000259" key="3">
    <source>
        <dbReference type="Pfam" id="PF25298"/>
    </source>
</evidence>
<dbReference type="RefSeq" id="XP_030749264.1">
    <property type="nucleotide sequence ID" value="XM_030893404.1"/>
</dbReference>
<dbReference type="GeneID" id="115877253"/>
<evidence type="ECO:0000256" key="1">
    <source>
        <dbReference type="SAM" id="Coils"/>
    </source>
</evidence>
<name>A0A6J2XER9_SITOR</name>
<feature type="compositionally biased region" description="Basic and acidic residues" evidence="2">
    <location>
        <begin position="1"/>
        <end position="12"/>
    </location>
</feature>
<dbReference type="InterPro" id="IPR004244">
    <property type="entry name" value="Transposase_22"/>
</dbReference>
<dbReference type="Proteomes" id="UP000504635">
    <property type="component" value="Unplaced"/>
</dbReference>
<protein>
    <submittedName>
        <fullName evidence="5">Uncharacterized protein LOC115877253</fullName>
    </submittedName>
</protein>
<gene>
    <name evidence="5" type="primary">LOC115877253</name>
</gene>
<sequence length="283" mass="32904">MWKCSDCRDGARSRYSLTPPVDSSPPVDKRSTADTSTKRNYPERSISNNDLMAAMETITAELRAIREQQVVLSNSVTFCSDKVSDFEEKLIKINEWMRATDKILKENAKLKTDVANLELKLSDLEQSSRLNNIEIQGIPEKQNENLKTVIHEIGNYINYSIASEKIEYVHRVQLNKNSNNKIKNIIVRFNNRNEKENFLAAAKQKRMRKENGSPRMEIKGISDNFYINEHLTLENKILFKQTRSVAKEKHYKYTWTKNGMVFIRKDDTSRIVLVRNTNILENL</sequence>
<accession>A0A6J2XER9</accession>
<keyword evidence="1" id="KW-0175">Coiled coil</keyword>
<feature type="coiled-coil region" evidence="1">
    <location>
        <begin position="100"/>
        <end position="127"/>
    </location>
</feature>
<dbReference type="InParanoid" id="A0A6J2XER9"/>
<evidence type="ECO:0000313" key="5">
    <source>
        <dbReference type="RefSeq" id="XP_030749264.1"/>
    </source>
</evidence>
<feature type="compositionally biased region" description="Basic and acidic residues" evidence="2">
    <location>
        <begin position="27"/>
        <end position="42"/>
    </location>
</feature>
<dbReference type="AlphaFoldDB" id="A0A6J2XER9"/>
<dbReference type="InterPro" id="IPR057251">
    <property type="entry name" value="FP_C"/>
</dbReference>
<dbReference type="OrthoDB" id="6761697at2759"/>
<organism evidence="4 5">
    <name type="scientific">Sitophilus oryzae</name>
    <name type="common">Rice weevil</name>
    <name type="synonym">Curculio oryzae</name>
    <dbReference type="NCBI Taxonomy" id="7048"/>
    <lineage>
        <taxon>Eukaryota</taxon>
        <taxon>Metazoa</taxon>
        <taxon>Ecdysozoa</taxon>
        <taxon>Arthropoda</taxon>
        <taxon>Hexapoda</taxon>
        <taxon>Insecta</taxon>
        <taxon>Pterygota</taxon>
        <taxon>Neoptera</taxon>
        <taxon>Endopterygota</taxon>
        <taxon>Coleoptera</taxon>
        <taxon>Polyphaga</taxon>
        <taxon>Cucujiformia</taxon>
        <taxon>Curculionidae</taxon>
        <taxon>Dryophthorinae</taxon>
        <taxon>Sitophilus</taxon>
    </lineage>
</organism>
<evidence type="ECO:0000256" key="2">
    <source>
        <dbReference type="SAM" id="MobiDB-lite"/>
    </source>
</evidence>
<feature type="domain" description="FP protein C-terminal" evidence="3">
    <location>
        <begin position="232"/>
        <end position="282"/>
    </location>
</feature>
<dbReference type="Gene3D" id="3.30.70.1820">
    <property type="entry name" value="L1 transposable element, RRM domain"/>
    <property type="match status" value="1"/>
</dbReference>